<feature type="region of interest" description="Disordered" evidence="1">
    <location>
        <begin position="343"/>
        <end position="385"/>
    </location>
</feature>
<gene>
    <name evidence="3" type="ORF">CHLNCDRAFT_141348</name>
</gene>
<dbReference type="KEGG" id="cvr:CHLNCDRAFT_141348"/>
<keyword evidence="4" id="KW-1185">Reference proteome</keyword>
<protein>
    <submittedName>
        <fullName evidence="3">Uncharacterized protein</fullName>
    </submittedName>
</protein>
<sequence>MARLYHEMLVSAELLLLLPFVATLATASNGRALLSSPEGAPKVQTEAERLPSAHASGSRSSGAKPCYFDLQCSQCNSDATRCLECWDGFHVAADGKCTPSNGCADPRCMECTPSEDQCKSCRDAFEMLRTIVPHWSSFDQRYPSGMQQLLNSSFPLYLGEDGWCHECTAHPLSTGCGACDATGQRCTGCLKAGKIEPEGADMLVIAYSGAYHAVPVDGSCIYCGENCQSCGPDGVCTECANWHGDGWYEPFGLAANKTCLPCVDPYCSDCGKDHRQCSECYSDIWAGWGKNQSGLCAPCAADNCIACDSDYRNCTYCSTTYEVVGEDDFVICTDIDTALGRSPAGGRAGQGGPSPAPSPASSMPWDAPESLVQGAPEPQQGALWE</sequence>
<evidence type="ECO:0000256" key="2">
    <source>
        <dbReference type="SAM" id="SignalP"/>
    </source>
</evidence>
<dbReference type="RefSeq" id="XP_005843242.1">
    <property type="nucleotide sequence ID" value="XM_005843180.1"/>
</dbReference>
<dbReference type="OrthoDB" id="430044at2759"/>
<organism evidence="4">
    <name type="scientific">Chlorella variabilis</name>
    <name type="common">Green alga</name>
    <dbReference type="NCBI Taxonomy" id="554065"/>
    <lineage>
        <taxon>Eukaryota</taxon>
        <taxon>Viridiplantae</taxon>
        <taxon>Chlorophyta</taxon>
        <taxon>core chlorophytes</taxon>
        <taxon>Trebouxiophyceae</taxon>
        <taxon>Chlorellales</taxon>
        <taxon>Chlorellaceae</taxon>
        <taxon>Chlorella clade</taxon>
        <taxon>Chlorella</taxon>
    </lineage>
</organism>
<feature type="chain" id="PRO_5003156069" evidence="2">
    <location>
        <begin position="28"/>
        <end position="385"/>
    </location>
</feature>
<evidence type="ECO:0000313" key="4">
    <source>
        <dbReference type="Proteomes" id="UP000008141"/>
    </source>
</evidence>
<evidence type="ECO:0000256" key="1">
    <source>
        <dbReference type="SAM" id="MobiDB-lite"/>
    </source>
</evidence>
<accession>E1ZSP3</accession>
<name>E1ZSP3_CHLVA</name>
<evidence type="ECO:0000313" key="3">
    <source>
        <dbReference type="EMBL" id="EFN51140.1"/>
    </source>
</evidence>
<dbReference type="GeneID" id="17350624"/>
<feature type="region of interest" description="Disordered" evidence="1">
    <location>
        <begin position="33"/>
        <end position="62"/>
    </location>
</feature>
<feature type="signal peptide" evidence="2">
    <location>
        <begin position="1"/>
        <end position="27"/>
    </location>
</feature>
<dbReference type="AlphaFoldDB" id="E1ZSP3"/>
<dbReference type="InParanoid" id="E1ZSP3"/>
<keyword evidence="2" id="KW-0732">Signal</keyword>
<feature type="compositionally biased region" description="Low complexity" evidence="1">
    <location>
        <begin position="52"/>
        <end position="62"/>
    </location>
</feature>
<dbReference type="EMBL" id="GL433867">
    <property type="protein sequence ID" value="EFN51140.1"/>
    <property type="molecule type" value="Genomic_DNA"/>
</dbReference>
<reference evidence="3 4" key="1">
    <citation type="journal article" date="2010" name="Plant Cell">
        <title>The Chlorella variabilis NC64A genome reveals adaptation to photosymbiosis, coevolution with viruses, and cryptic sex.</title>
        <authorList>
            <person name="Blanc G."/>
            <person name="Duncan G."/>
            <person name="Agarkova I."/>
            <person name="Borodovsky M."/>
            <person name="Gurnon J."/>
            <person name="Kuo A."/>
            <person name="Lindquist E."/>
            <person name="Lucas S."/>
            <person name="Pangilinan J."/>
            <person name="Polle J."/>
            <person name="Salamov A."/>
            <person name="Terry A."/>
            <person name="Yamada T."/>
            <person name="Dunigan D.D."/>
            <person name="Grigoriev I.V."/>
            <person name="Claverie J.M."/>
            <person name="Van Etten J.L."/>
        </authorList>
    </citation>
    <scope>NUCLEOTIDE SEQUENCE [LARGE SCALE GENOMIC DNA]</scope>
    <source>
        <strain evidence="3 4">NC64A</strain>
    </source>
</reference>
<feature type="compositionally biased region" description="Low complexity" evidence="1">
    <location>
        <begin position="359"/>
        <end position="368"/>
    </location>
</feature>
<proteinExistence type="predicted"/>
<dbReference type="Proteomes" id="UP000008141">
    <property type="component" value="Unassembled WGS sequence"/>
</dbReference>